<organism evidence="1 2">
    <name type="scientific">Dentiscutata erythropus</name>
    <dbReference type="NCBI Taxonomy" id="1348616"/>
    <lineage>
        <taxon>Eukaryota</taxon>
        <taxon>Fungi</taxon>
        <taxon>Fungi incertae sedis</taxon>
        <taxon>Mucoromycota</taxon>
        <taxon>Glomeromycotina</taxon>
        <taxon>Glomeromycetes</taxon>
        <taxon>Diversisporales</taxon>
        <taxon>Gigasporaceae</taxon>
        <taxon>Dentiscutata</taxon>
    </lineage>
</organism>
<reference evidence="1" key="1">
    <citation type="submission" date="2021-06" db="EMBL/GenBank/DDBJ databases">
        <authorList>
            <person name="Kallberg Y."/>
            <person name="Tangrot J."/>
            <person name="Rosling A."/>
        </authorList>
    </citation>
    <scope>NUCLEOTIDE SEQUENCE</scope>
    <source>
        <strain evidence="1">MA453B</strain>
    </source>
</reference>
<accession>A0A9N9ISG5</accession>
<evidence type="ECO:0000313" key="2">
    <source>
        <dbReference type="Proteomes" id="UP000789405"/>
    </source>
</evidence>
<proteinExistence type="predicted"/>
<keyword evidence="2" id="KW-1185">Reference proteome</keyword>
<dbReference type="AlphaFoldDB" id="A0A9N9ISG5"/>
<dbReference type="Proteomes" id="UP000789405">
    <property type="component" value="Unassembled WGS sequence"/>
</dbReference>
<protein>
    <submittedName>
        <fullName evidence="1">6638_t:CDS:1</fullName>
    </submittedName>
</protein>
<dbReference type="OrthoDB" id="2444217at2759"/>
<name>A0A9N9ISG5_9GLOM</name>
<evidence type="ECO:0000313" key="1">
    <source>
        <dbReference type="EMBL" id="CAG8748181.1"/>
    </source>
</evidence>
<dbReference type="EMBL" id="CAJVPY010014755">
    <property type="protein sequence ID" value="CAG8748181.1"/>
    <property type="molecule type" value="Genomic_DNA"/>
</dbReference>
<comment type="caution">
    <text evidence="1">The sequence shown here is derived from an EMBL/GenBank/DDBJ whole genome shotgun (WGS) entry which is preliminary data.</text>
</comment>
<gene>
    <name evidence="1" type="ORF">DERYTH_LOCUS16634</name>
</gene>
<sequence length="166" mass="18956">MAEDLTASSISSVSISSASSVVGTEIVCNMYKTSDHFSIVENKDNKKVQRCNHCNNKQYSMNTNITHLKGHVLRCSSSPLYNIQNNTFQQITKEEIDKTIVDLVIETGMSFNILDNPLFLKMARNLHYVVKLYKVPHPTTILRYLTGNIFNSRFNFIKSILAEYLR</sequence>